<dbReference type="Pfam" id="PF00593">
    <property type="entry name" value="TonB_dep_Rec_b-barrel"/>
    <property type="match status" value="1"/>
</dbReference>
<dbReference type="GO" id="GO:0009279">
    <property type="term" value="C:cell outer membrane"/>
    <property type="evidence" value="ECO:0007669"/>
    <property type="project" value="UniProtKB-SubCell"/>
</dbReference>
<evidence type="ECO:0000256" key="10">
    <source>
        <dbReference type="SAM" id="SignalP"/>
    </source>
</evidence>
<feature type="chain" id="PRO_5016746524" evidence="10">
    <location>
        <begin position="22"/>
        <end position="994"/>
    </location>
</feature>
<accession>A0A369I5U0</accession>
<dbReference type="RefSeq" id="WP_114462515.1">
    <property type="nucleotide sequence ID" value="NZ_QPIW01000016.1"/>
</dbReference>
<dbReference type="InterPro" id="IPR023997">
    <property type="entry name" value="TonB-dep_OMP_SusC/RagA_CS"/>
</dbReference>
<keyword evidence="7 8" id="KW-0998">Cell outer membrane</keyword>
<reference evidence="13 14" key="1">
    <citation type="submission" date="2018-07" db="EMBL/GenBank/DDBJ databases">
        <title>Genome analysis of Runella aurantiaca.</title>
        <authorList>
            <person name="Yang X."/>
        </authorList>
    </citation>
    <scope>NUCLEOTIDE SEQUENCE [LARGE SCALE GENOMIC DNA]</scope>
    <source>
        <strain evidence="13 14">YX9</strain>
    </source>
</reference>
<dbReference type="EMBL" id="QPIW01000016">
    <property type="protein sequence ID" value="RDB04412.1"/>
    <property type="molecule type" value="Genomic_DNA"/>
</dbReference>
<name>A0A369I5U0_9BACT</name>
<keyword evidence="13" id="KW-0675">Receptor</keyword>
<dbReference type="InterPro" id="IPR037066">
    <property type="entry name" value="Plug_dom_sf"/>
</dbReference>
<dbReference type="Pfam" id="PF13715">
    <property type="entry name" value="CarbopepD_reg_2"/>
    <property type="match status" value="1"/>
</dbReference>
<dbReference type="NCBIfam" id="TIGR04056">
    <property type="entry name" value="OMP_RagA_SusC"/>
    <property type="match status" value="1"/>
</dbReference>
<proteinExistence type="inferred from homology"/>
<comment type="similarity">
    <text evidence="8 9">Belongs to the TonB-dependent receptor family.</text>
</comment>
<keyword evidence="10" id="KW-0732">Signal</keyword>
<dbReference type="SUPFAM" id="SSF49464">
    <property type="entry name" value="Carboxypeptidase regulatory domain-like"/>
    <property type="match status" value="1"/>
</dbReference>
<dbReference type="Gene3D" id="2.40.170.20">
    <property type="entry name" value="TonB-dependent receptor, beta-barrel domain"/>
    <property type="match status" value="1"/>
</dbReference>
<feature type="domain" description="TonB-dependent receptor plug" evidence="12">
    <location>
        <begin position="116"/>
        <end position="233"/>
    </location>
</feature>
<dbReference type="PROSITE" id="PS52016">
    <property type="entry name" value="TONB_DEPENDENT_REC_3"/>
    <property type="match status" value="1"/>
</dbReference>
<evidence type="ECO:0000256" key="1">
    <source>
        <dbReference type="ARBA" id="ARBA00004571"/>
    </source>
</evidence>
<dbReference type="InterPro" id="IPR023996">
    <property type="entry name" value="TonB-dep_OMP_SusC/RagA"/>
</dbReference>
<evidence type="ECO:0000256" key="8">
    <source>
        <dbReference type="PROSITE-ProRule" id="PRU01360"/>
    </source>
</evidence>
<evidence type="ECO:0000259" key="12">
    <source>
        <dbReference type="Pfam" id="PF07715"/>
    </source>
</evidence>
<keyword evidence="6 8" id="KW-0472">Membrane</keyword>
<comment type="subcellular location">
    <subcellularLocation>
        <location evidence="1 8">Cell outer membrane</location>
        <topology evidence="1 8">Multi-pass membrane protein</topology>
    </subcellularLocation>
</comment>
<evidence type="ECO:0000313" key="14">
    <source>
        <dbReference type="Proteomes" id="UP000253141"/>
    </source>
</evidence>
<evidence type="ECO:0000256" key="4">
    <source>
        <dbReference type="ARBA" id="ARBA00022692"/>
    </source>
</evidence>
<keyword evidence="4 8" id="KW-0812">Transmembrane</keyword>
<keyword evidence="5 9" id="KW-0798">TonB box</keyword>
<feature type="signal peptide" evidence="10">
    <location>
        <begin position="1"/>
        <end position="21"/>
    </location>
</feature>
<evidence type="ECO:0000256" key="3">
    <source>
        <dbReference type="ARBA" id="ARBA00022452"/>
    </source>
</evidence>
<evidence type="ECO:0000313" key="13">
    <source>
        <dbReference type="EMBL" id="RDB04412.1"/>
    </source>
</evidence>
<dbReference type="OrthoDB" id="9768177at2"/>
<keyword evidence="2 8" id="KW-0813">Transport</keyword>
<evidence type="ECO:0000256" key="2">
    <source>
        <dbReference type="ARBA" id="ARBA00022448"/>
    </source>
</evidence>
<evidence type="ECO:0000256" key="7">
    <source>
        <dbReference type="ARBA" id="ARBA00023237"/>
    </source>
</evidence>
<dbReference type="InterPro" id="IPR000531">
    <property type="entry name" value="Beta-barrel_TonB"/>
</dbReference>
<dbReference type="NCBIfam" id="TIGR04057">
    <property type="entry name" value="SusC_RagA_signa"/>
    <property type="match status" value="1"/>
</dbReference>
<keyword evidence="14" id="KW-1185">Reference proteome</keyword>
<dbReference type="InterPro" id="IPR039426">
    <property type="entry name" value="TonB-dep_rcpt-like"/>
</dbReference>
<comment type="caution">
    <text evidence="13">The sequence shown here is derived from an EMBL/GenBank/DDBJ whole genome shotgun (WGS) entry which is preliminary data.</text>
</comment>
<evidence type="ECO:0000256" key="9">
    <source>
        <dbReference type="RuleBase" id="RU003357"/>
    </source>
</evidence>
<dbReference type="Gene3D" id="2.170.130.10">
    <property type="entry name" value="TonB-dependent receptor, plug domain"/>
    <property type="match status" value="1"/>
</dbReference>
<dbReference type="AlphaFoldDB" id="A0A369I5U0"/>
<keyword evidence="3 8" id="KW-1134">Transmembrane beta strand</keyword>
<feature type="domain" description="TonB-dependent receptor-like beta-barrel" evidence="11">
    <location>
        <begin position="424"/>
        <end position="959"/>
    </location>
</feature>
<dbReference type="InterPro" id="IPR036942">
    <property type="entry name" value="Beta-barrel_TonB_sf"/>
</dbReference>
<dbReference type="SUPFAM" id="SSF56935">
    <property type="entry name" value="Porins"/>
    <property type="match status" value="1"/>
</dbReference>
<organism evidence="13 14">
    <name type="scientific">Runella aurantiaca</name>
    <dbReference type="NCBI Taxonomy" id="2282308"/>
    <lineage>
        <taxon>Bacteria</taxon>
        <taxon>Pseudomonadati</taxon>
        <taxon>Bacteroidota</taxon>
        <taxon>Cytophagia</taxon>
        <taxon>Cytophagales</taxon>
        <taxon>Spirosomataceae</taxon>
        <taxon>Runella</taxon>
    </lineage>
</organism>
<sequence length="994" mass="107168">MRKFLLAGVCLLMSICVQLRAQERTVTGTVTSSDDGSPLPGVSVLVKGTTKGTNTDAEGKYRISLSAGAQLVFSYVGFLKSTLDIGAKSVVDVALSPDDNNLNEVVVTAYGGSTAKKNLTSAVAQVSGKTIENLPLQSVDRALQGRAAGVQVTSLSGQPGGGINVRVRGVGSINAGNEPLYIIDGVQVASGGLSSTASSNVLASLNPNDIESIQVLKDAAGSAIYGAQGANGVVLISTKRGKAGKTKFTVSYQEGSTQLLKKLDVLTASQFATLKIEGFVNRALATNQSVETARANAIAQYGDPATVQNTDWQDYVFRTGRLRSINASAAGGDGKTNFRLSTAYDYNAGQVIKSDFGRGTVRLNVDHQATKKLKFETSIGLAATKQNGAIADGAFINSPFFAAALILPGQPVYKEDGSYNAPLTGAFSYNPVQSVEYETRLNTTVQTVSNFALNYEIVPGLKFRSFYGIDYANNRDDAYRDPIVPQFASTGGSSTVNSRYTLNWNTAQTLSWNKLFANDHDITVLGGGEYREEVRETVTATGQGFPNGLFRTLAAAARPITTTGTYTTWRIASLFGSANYSFKEKYLATATLRYDGSSRFGANTRYGLFPAASVGYRLSEESFMKGLGWLSELKIFAGYGKAGNNNIDNFASRALFGLGGQYIDLPGVRPSQLGNANLSWEVATTINAGVNYSLFNGRIYGEVQAYRKVNDRLLLSRPLPDDSGFGSIFENLGKVENKGLEIEFNHINVNRGGFKWETNWNVSFQRNKILQLLPGQDRIGTGLRVGEPTSIHWYPTYAGANPADGRSMWLDTLGNLTYTVQARDSRVQGTPLPKGFGGVTNRLSYKGLSLEFFLQGQWGNKLLNNNGFFMESSASAGWNNLQSQLDRWTTPGQITRVPRAYEGGTEPGSSSLQTFSTKQLENGGYVRLKQVTLSYDLPSRLVKKAGMSRVNLFAQAINLLTWTAYTGFDPEVLSIEIGTYPQSKQITGGIQIEF</sequence>
<gene>
    <name evidence="13" type="ORF">DVG78_18405</name>
</gene>
<dbReference type="InterPro" id="IPR012910">
    <property type="entry name" value="Plug_dom"/>
</dbReference>
<dbReference type="Pfam" id="PF07715">
    <property type="entry name" value="Plug"/>
    <property type="match status" value="1"/>
</dbReference>
<evidence type="ECO:0000256" key="6">
    <source>
        <dbReference type="ARBA" id="ARBA00023136"/>
    </source>
</evidence>
<dbReference type="InterPro" id="IPR008969">
    <property type="entry name" value="CarboxyPept-like_regulatory"/>
</dbReference>
<dbReference type="Proteomes" id="UP000253141">
    <property type="component" value="Unassembled WGS sequence"/>
</dbReference>
<evidence type="ECO:0000256" key="5">
    <source>
        <dbReference type="ARBA" id="ARBA00023077"/>
    </source>
</evidence>
<dbReference type="Gene3D" id="2.60.40.1120">
    <property type="entry name" value="Carboxypeptidase-like, regulatory domain"/>
    <property type="match status" value="1"/>
</dbReference>
<evidence type="ECO:0000259" key="11">
    <source>
        <dbReference type="Pfam" id="PF00593"/>
    </source>
</evidence>
<protein>
    <submittedName>
        <fullName evidence="13">TonB-dependent receptor</fullName>
    </submittedName>
</protein>